<evidence type="ECO:0000256" key="5">
    <source>
        <dbReference type="ARBA" id="ARBA00022989"/>
    </source>
</evidence>
<keyword evidence="7 11" id="KW-0675">Receptor</keyword>
<sequence length="295" mass="32806">TEFLLGTRSFAWQVWVTLLLVIAASVVLGVFANWVTERWRLPGTQGVKEGYVFRPSWLLRALLLEPVDRLPTSLTGRVLLGAWLVAGLILGSAYQGVLTSLLAVPRVAVPVDSLQNLVDYGRLPWSVEYGTALHQLFGDAKSGIQKKIHEGAFLVTSLFEEKERIKTERFALLCDFFSMKQVMSDDYSATGTCNYYIASEVIWACPMAFTFTKGSPIVQHFNKWLMMMRESGLVNRYLDELTSNATLCMLPPGKERGIITLVLSLTDLAGIFLLLVVGLAVSTIILAVEKLVHLF</sequence>
<evidence type="ECO:0000256" key="9">
    <source>
        <dbReference type="SAM" id="Phobius"/>
    </source>
</evidence>
<feature type="transmembrane region" description="Helical" evidence="9">
    <location>
        <begin position="78"/>
        <end position="97"/>
    </location>
</feature>
<dbReference type="Proteomes" id="UP000747542">
    <property type="component" value="Unassembled WGS sequence"/>
</dbReference>
<evidence type="ECO:0000256" key="3">
    <source>
        <dbReference type="ARBA" id="ARBA00022475"/>
    </source>
</evidence>
<comment type="caution">
    <text evidence="11">The sequence shown here is derived from an EMBL/GenBank/DDBJ whole genome shotgun (WGS) entry which is preliminary data.</text>
</comment>
<comment type="subcellular location">
    <subcellularLocation>
        <location evidence="1">Cell membrane</location>
        <topology evidence="1">Multi-pass membrane protein</topology>
    </subcellularLocation>
</comment>
<organism evidence="11 12">
    <name type="scientific">Homarus americanus</name>
    <name type="common">American lobster</name>
    <dbReference type="NCBI Taxonomy" id="6706"/>
    <lineage>
        <taxon>Eukaryota</taxon>
        <taxon>Metazoa</taxon>
        <taxon>Ecdysozoa</taxon>
        <taxon>Arthropoda</taxon>
        <taxon>Crustacea</taxon>
        <taxon>Multicrustacea</taxon>
        <taxon>Malacostraca</taxon>
        <taxon>Eumalacostraca</taxon>
        <taxon>Eucarida</taxon>
        <taxon>Decapoda</taxon>
        <taxon>Pleocyemata</taxon>
        <taxon>Astacidea</taxon>
        <taxon>Nephropoidea</taxon>
        <taxon>Nephropidae</taxon>
        <taxon>Homarus</taxon>
    </lineage>
</organism>
<dbReference type="InterPro" id="IPR001320">
    <property type="entry name" value="Iontro_rcpt_C"/>
</dbReference>
<name>A0A8J5K3V9_HOMAM</name>
<evidence type="ECO:0000259" key="10">
    <source>
        <dbReference type="Pfam" id="PF00060"/>
    </source>
</evidence>
<accession>A0A8J5K3V9</accession>
<dbReference type="Pfam" id="PF00060">
    <property type="entry name" value="Lig_chan"/>
    <property type="match status" value="1"/>
</dbReference>
<dbReference type="InterPro" id="IPR052192">
    <property type="entry name" value="Insect_Ionotropic_Sensory_Rcpt"/>
</dbReference>
<dbReference type="EMBL" id="JAHLQT010022636">
    <property type="protein sequence ID" value="KAG7166138.1"/>
    <property type="molecule type" value="Genomic_DNA"/>
</dbReference>
<dbReference type="Gene3D" id="1.10.287.70">
    <property type="match status" value="1"/>
</dbReference>
<proteinExistence type="inferred from homology"/>
<protein>
    <submittedName>
        <fullName evidence="11">Glutamate receptor 4-like 4</fullName>
    </submittedName>
</protein>
<dbReference type="PANTHER" id="PTHR42643:SF38">
    <property type="entry name" value="IONOTROPIC RECEPTOR 100A"/>
    <property type="match status" value="1"/>
</dbReference>
<reference evidence="11" key="1">
    <citation type="journal article" date="2021" name="Sci. Adv.">
        <title>The American lobster genome reveals insights on longevity, neural, and immune adaptations.</title>
        <authorList>
            <person name="Polinski J.M."/>
            <person name="Zimin A.V."/>
            <person name="Clark K.F."/>
            <person name="Kohn A.B."/>
            <person name="Sadowski N."/>
            <person name="Timp W."/>
            <person name="Ptitsyn A."/>
            <person name="Khanna P."/>
            <person name="Romanova D.Y."/>
            <person name="Williams P."/>
            <person name="Greenwood S.J."/>
            <person name="Moroz L.L."/>
            <person name="Walt D.R."/>
            <person name="Bodnar A.G."/>
        </authorList>
    </citation>
    <scope>NUCLEOTIDE SEQUENCE</scope>
    <source>
        <strain evidence="11">GMGI-L3</strain>
    </source>
</reference>
<dbReference type="GO" id="GO:0050906">
    <property type="term" value="P:detection of stimulus involved in sensory perception"/>
    <property type="evidence" value="ECO:0007669"/>
    <property type="project" value="UniProtKB-ARBA"/>
</dbReference>
<evidence type="ECO:0000256" key="2">
    <source>
        <dbReference type="ARBA" id="ARBA00008685"/>
    </source>
</evidence>
<evidence type="ECO:0000256" key="6">
    <source>
        <dbReference type="ARBA" id="ARBA00023136"/>
    </source>
</evidence>
<evidence type="ECO:0000256" key="8">
    <source>
        <dbReference type="ARBA" id="ARBA00023180"/>
    </source>
</evidence>
<dbReference type="GO" id="GO:0005886">
    <property type="term" value="C:plasma membrane"/>
    <property type="evidence" value="ECO:0007669"/>
    <property type="project" value="UniProtKB-SubCell"/>
</dbReference>
<dbReference type="PANTHER" id="PTHR42643">
    <property type="entry name" value="IONOTROPIC RECEPTOR 20A-RELATED"/>
    <property type="match status" value="1"/>
</dbReference>
<keyword evidence="12" id="KW-1185">Reference proteome</keyword>
<feature type="transmembrane region" description="Helical" evidence="9">
    <location>
        <begin position="12"/>
        <end position="35"/>
    </location>
</feature>
<gene>
    <name evidence="11" type="primary">Gria4-L4</name>
    <name evidence="11" type="ORF">Hamer_G010950</name>
</gene>
<evidence type="ECO:0000256" key="1">
    <source>
        <dbReference type="ARBA" id="ARBA00004651"/>
    </source>
</evidence>
<evidence type="ECO:0000256" key="4">
    <source>
        <dbReference type="ARBA" id="ARBA00022692"/>
    </source>
</evidence>
<evidence type="ECO:0000313" key="11">
    <source>
        <dbReference type="EMBL" id="KAG7166138.1"/>
    </source>
</evidence>
<evidence type="ECO:0000256" key="7">
    <source>
        <dbReference type="ARBA" id="ARBA00023170"/>
    </source>
</evidence>
<keyword evidence="8" id="KW-0325">Glycoprotein</keyword>
<dbReference type="GO" id="GO:0015276">
    <property type="term" value="F:ligand-gated monoatomic ion channel activity"/>
    <property type="evidence" value="ECO:0007669"/>
    <property type="project" value="InterPro"/>
</dbReference>
<feature type="transmembrane region" description="Helical" evidence="9">
    <location>
        <begin position="268"/>
        <end position="288"/>
    </location>
</feature>
<dbReference type="SUPFAM" id="SSF53850">
    <property type="entry name" value="Periplasmic binding protein-like II"/>
    <property type="match status" value="1"/>
</dbReference>
<keyword evidence="5 9" id="KW-1133">Transmembrane helix</keyword>
<feature type="domain" description="Ionotropic glutamate receptor C-terminal" evidence="10">
    <location>
        <begin position="12"/>
        <end position="279"/>
    </location>
</feature>
<evidence type="ECO:0000313" key="12">
    <source>
        <dbReference type="Proteomes" id="UP000747542"/>
    </source>
</evidence>
<dbReference type="AlphaFoldDB" id="A0A8J5K3V9"/>
<comment type="similarity">
    <text evidence="2">Belongs to the glutamate-gated ion channel (TC 1.A.10.1) family.</text>
</comment>
<keyword evidence="6 9" id="KW-0472">Membrane</keyword>
<feature type="non-terminal residue" evidence="11">
    <location>
        <position position="1"/>
    </location>
</feature>
<keyword evidence="4 9" id="KW-0812">Transmembrane</keyword>
<keyword evidence="3" id="KW-1003">Cell membrane</keyword>